<dbReference type="EMBL" id="WKMC01000001">
    <property type="protein sequence ID" value="MRZ48832.1"/>
    <property type="molecule type" value="Genomic_DNA"/>
</dbReference>
<dbReference type="Gene3D" id="1.10.443.10">
    <property type="entry name" value="Intergrase catalytic core"/>
    <property type="match status" value="1"/>
</dbReference>
<evidence type="ECO:0000313" key="3">
    <source>
        <dbReference type="EMBL" id="MRY92367.1"/>
    </source>
</evidence>
<keyword evidence="1" id="KW-0233">DNA recombination</keyword>
<dbReference type="EMBL" id="WKMY01000001">
    <property type="protein sequence ID" value="MRY92367.1"/>
    <property type="molecule type" value="Genomic_DNA"/>
</dbReference>
<reference evidence="5 6" key="1">
    <citation type="submission" date="2018-08" db="EMBL/GenBank/DDBJ databases">
        <title>A genome reference for cultivated species of the human gut microbiota.</title>
        <authorList>
            <person name="Zou Y."/>
            <person name="Xue W."/>
            <person name="Luo G."/>
        </authorList>
    </citation>
    <scope>NUCLEOTIDE SEQUENCE [LARGE SCALE GENOMIC DNA]</scope>
    <source>
        <strain evidence="5 6">AM30-4</strain>
    </source>
</reference>
<evidence type="ECO:0000313" key="6">
    <source>
        <dbReference type="Proteomes" id="UP000284660"/>
    </source>
</evidence>
<dbReference type="Proteomes" id="UP000284660">
    <property type="component" value="Unassembled WGS sequence"/>
</dbReference>
<evidence type="ECO:0000256" key="1">
    <source>
        <dbReference type="ARBA" id="ARBA00023172"/>
    </source>
</evidence>
<dbReference type="InterPro" id="IPR002104">
    <property type="entry name" value="Integrase_catalytic"/>
</dbReference>
<evidence type="ECO:0000313" key="5">
    <source>
        <dbReference type="EMBL" id="RHD77925.1"/>
    </source>
</evidence>
<sequence length="183" mass="21660">MAKKGVLTKSDYLPYEEFLSTLEKLREDRLYWEELYFTIAFASALRVSDIRMLKWENVLNKNSIILIEKKTKKNREVRLNDETVSIIKELYTLMGKPSVNSYLFEGYKNKPMGIWQINKRLKDVKDRYNLSIDHFSTHSFRKTFGRYLYEANGRSQESLMMLKEVLNHSNVGTTYTYIGIRTG</sequence>
<evidence type="ECO:0000313" key="4">
    <source>
        <dbReference type="EMBL" id="MRZ48832.1"/>
    </source>
</evidence>
<dbReference type="Proteomes" id="UP000441358">
    <property type="component" value="Unassembled WGS sequence"/>
</dbReference>
<dbReference type="GO" id="GO:0003677">
    <property type="term" value="F:DNA binding"/>
    <property type="evidence" value="ECO:0007669"/>
    <property type="project" value="InterPro"/>
</dbReference>
<dbReference type="PANTHER" id="PTHR30349">
    <property type="entry name" value="PHAGE INTEGRASE-RELATED"/>
    <property type="match status" value="1"/>
</dbReference>
<proteinExistence type="predicted"/>
<protein>
    <submittedName>
        <fullName evidence="3 5">Recombinase</fullName>
    </submittedName>
</protein>
<dbReference type="InterPro" id="IPR013762">
    <property type="entry name" value="Integrase-like_cat_sf"/>
</dbReference>
<dbReference type="RefSeq" id="WP_005857485.1">
    <property type="nucleotide sequence ID" value="NZ_BQOC01000001.1"/>
</dbReference>
<dbReference type="OrthoDB" id="9788852at2"/>
<comment type="caution">
    <text evidence="5">The sequence shown here is derived from an EMBL/GenBank/DDBJ whole genome shotgun (WGS) entry which is preliminary data.</text>
</comment>
<dbReference type="EMBL" id="QSJN01000001">
    <property type="protein sequence ID" value="RHD77925.1"/>
    <property type="molecule type" value="Genomic_DNA"/>
</dbReference>
<dbReference type="GO" id="GO:0015074">
    <property type="term" value="P:DNA integration"/>
    <property type="evidence" value="ECO:0007669"/>
    <property type="project" value="InterPro"/>
</dbReference>
<gene>
    <name evidence="5" type="ORF">DW782_01150</name>
    <name evidence="4" type="ORF">GKD66_00970</name>
    <name evidence="3" type="ORF">GKD67_03735</name>
</gene>
<organism evidence="5 6">
    <name type="scientific">Parabacteroides distasonis</name>
    <dbReference type="NCBI Taxonomy" id="823"/>
    <lineage>
        <taxon>Bacteria</taxon>
        <taxon>Pseudomonadati</taxon>
        <taxon>Bacteroidota</taxon>
        <taxon>Bacteroidia</taxon>
        <taxon>Bacteroidales</taxon>
        <taxon>Tannerellaceae</taxon>
        <taxon>Parabacteroides</taxon>
    </lineage>
</organism>
<evidence type="ECO:0000259" key="2">
    <source>
        <dbReference type="PROSITE" id="PS51898"/>
    </source>
</evidence>
<dbReference type="Proteomes" id="UP000461276">
    <property type="component" value="Unassembled WGS sequence"/>
</dbReference>
<dbReference type="Pfam" id="PF00589">
    <property type="entry name" value="Phage_integrase"/>
    <property type="match status" value="1"/>
</dbReference>
<dbReference type="InterPro" id="IPR011010">
    <property type="entry name" value="DNA_brk_join_enz"/>
</dbReference>
<accession>A0A395YZ69</accession>
<feature type="domain" description="Tyr recombinase" evidence="2">
    <location>
        <begin position="8"/>
        <end position="183"/>
    </location>
</feature>
<dbReference type="PROSITE" id="PS51898">
    <property type="entry name" value="TYR_RECOMBINASE"/>
    <property type="match status" value="1"/>
</dbReference>
<evidence type="ECO:0000313" key="7">
    <source>
        <dbReference type="Proteomes" id="UP000441358"/>
    </source>
</evidence>
<dbReference type="InterPro" id="IPR050090">
    <property type="entry name" value="Tyrosine_recombinase_XerCD"/>
</dbReference>
<name>A0A395YZ69_PARDI</name>
<dbReference type="SUPFAM" id="SSF56349">
    <property type="entry name" value="DNA breaking-rejoining enzymes"/>
    <property type="match status" value="1"/>
</dbReference>
<dbReference type="GO" id="GO:0006310">
    <property type="term" value="P:DNA recombination"/>
    <property type="evidence" value="ECO:0007669"/>
    <property type="project" value="UniProtKB-KW"/>
</dbReference>
<reference evidence="7 8" key="2">
    <citation type="journal article" date="2019" name="Nat. Med.">
        <title>A library of human gut bacterial isolates paired with longitudinal multiomics data enables mechanistic microbiome research.</title>
        <authorList>
            <person name="Poyet M."/>
            <person name="Groussin M."/>
            <person name="Gibbons S.M."/>
            <person name="Avila-Pacheco J."/>
            <person name="Jiang X."/>
            <person name="Kearney S.M."/>
            <person name="Perrotta A.R."/>
            <person name="Berdy B."/>
            <person name="Zhao S."/>
            <person name="Lieberman T.D."/>
            <person name="Swanson P.K."/>
            <person name="Smith M."/>
            <person name="Roesemann S."/>
            <person name="Alexander J.E."/>
            <person name="Rich S.A."/>
            <person name="Livny J."/>
            <person name="Vlamakis H."/>
            <person name="Clish C."/>
            <person name="Bullock K."/>
            <person name="Deik A."/>
            <person name="Scott J."/>
            <person name="Pierce K.A."/>
            <person name="Xavier R.J."/>
            <person name="Alm E.J."/>
        </authorList>
    </citation>
    <scope>NUCLEOTIDE SEQUENCE [LARGE SCALE GENOMIC DNA]</scope>
    <source>
        <strain evidence="4 7">BIOML-A32</strain>
        <strain evidence="3 8">BIOML-A9</strain>
    </source>
</reference>
<dbReference type="PANTHER" id="PTHR30349:SF82">
    <property type="entry name" value="INTEGRASE_RECOMBINASE YOEC-RELATED"/>
    <property type="match status" value="1"/>
</dbReference>
<dbReference type="AlphaFoldDB" id="A0A395YZ69"/>
<evidence type="ECO:0000313" key="8">
    <source>
        <dbReference type="Proteomes" id="UP000461276"/>
    </source>
</evidence>